<evidence type="ECO:0000313" key="2">
    <source>
        <dbReference type="Proteomes" id="UP001177021"/>
    </source>
</evidence>
<sequence length="273" mass="32372">MSLNFSPPKFFKIIQNHELQNGQLWVPKKFVEKYWKGIPNPVVITLPNGVQQPLFWVKRDHHIWLLKNWDKIAKFLKIGYLALFKYMGGSCFQLNIFGLNSLEIDYSNFIDQAQFVQVTDEHDTTEQNISRNKFVDETDISSTSQRRKRGTNRGVTNIPSFELTLTRTYAKGYLFRIPCDFSRRYMEGFEGIARIRMVGEDRTWKVEVKYDPERDYSVVKSGWKPFSKEYNLQIGDVCKFKMTRSEPLCFTITIKRASEERSRKKLFMFFIFE</sequence>
<gene>
    <name evidence="1" type="ORF">MILVUS5_LOCUS37481</name>
</gene>
<name>A0ACB0M0E2_TRIPR</name>
<organism evidence="1 2">
    <name type="scientific">Trifolium pratense</name>
    <name type="common">Red clover</name>
    <dbReference type="NCBI Taxonomy" id="57577"/>
    <lineage>
        <taxon>Eukaryota</taxon>
        <taxon>Viridiplantae</taxon>
        <taxon>Streptophyta</taxon>
        <taxon>Embryophyta</taxon>
        <taxon>Tracheophyta</taxon>
        <taxon>Spermatophyta</taxon>
        <taxon>Magnoliopsida</taxon>
        <taxon>eudicotyledons</taxon>
        <taxon>Gunneridae</taxon>
        <taxon>Pentapetalae</taxon>
        <taxon>rosids</taxon>
        <taxon>fabids</taxon>
        <taxon>Fabales</taxon>
        <taxon>Fabaceae</taxon>
        <taxon>Papilionoideae</taxon>
        <taxon>50 kb inversion clade</taxon>
        <taxon>NPAAA clade</taxon>
        <taxon>Hologalegina</taxon>
        <taxon>IRL clade</taxon>
        <taxon>Trifolieae</taxon>
        <taxon>Trifolium</taxon>
    </lineage>
</organism>
<dbReference type="EMBL" id="CASHSV030000716">
    <property type="protein sequence ID" value="CAJ2674180.1"/>
    <property type="molecule type" value="Genomic_DNA"/>
</dbReference>
<reference evidence="1" key="1">
    <citation type="submission" date="2023-10" db="EMBL/GenBank/DDBJ databases">
        <authorList>
            <person name="Rodriguez Cubillos JULIANA M."/>
            <person name="De Vega J."/>
        </authorList>
    </citation>
    <scope>NUCLEOTIDE SEQUENCE</scope>
</reference>
<comment type="caution">
    <text evidence="1">The sequence shown here is derived from an EMBL/GenBank/DDBJ whole genome shotgun (WGS) entry which is preliminary data.</text>
</comment>
<keyword evidence="2" id="KW-1185">Reference proteome</keyword>
<accession>A0ACB0M0E2</accession>
<proteinExistence type="predicted"/>
<dbReference type="Proteomes" id="UP001177021">
    <property type="component" value="Unassembled WGS sequence"/>
</dbReference>
<evidence type="ECO:0000313" key="1">
    <source>
        <dbReference type="EMBL" id="CAJ2674180.1"/>
    </source>
</evidence>
<protein>
    <submittedName>
        <fullName evidence="1">Uncharacterized protein</fullName>
    </submittedName>
</protein>